<gene>
    <name evidence="2" type="ORF">ACAOBT_LOCUS8403</name>
</gene>
<dbReference type="AlphaFoldDB" id="A0A9P0P8D4"/>
<feature type="transmembrane region" description="Helical" evidence="1">
    <location>
        <begin position="82"/>
        <end position="100"/>
    </location>
</feature>
<feature type="transmembrane region" description="Helical" evidence="1">
    <location>
        <begin position="150"/>
        <end position="173"/>
    </location>
</feature>
<dbReference type="EMBL" id="CAKOFQ010006764">
    <property type="protein sequence ID" value="CAH1969421.1"/>
    <property type="molecule type" value="Genomic_DNA"/>
</dbReference>
<dbReference type="OrthoDB" id="6766380at2759"/>
<dbReference type="Proteomes" id="UP001152888">
    <property type="component" value="Unassembled WGS sequence"/>
</dbReference>
<keyword evidence="1" id="KW-0472">Membrane</keyword>
<accession>A0A9P0P8D4</accession>
<evidence type="ECO:0000313" key="3">
    <source>
        <dbReference type="Proteomes" id="UP001152888"/>
    </source>
</evidence>
<keyword evidence="1" id="KW-0812">Transmembrane</keyword>
<name>A0A9P0P8D4_ACAOB</name>
<proteinExistence type="predicted"/>
<protein>
    <submittedName>
        <fullName evidence="2">Uncharacterized protein</fullName>
    </submittedName>
</protein>
<feature type="transmembrane region" description="Helical" evidence="1">
    <location>
        <begin position="50"/>
        <end position="70"/>
    </location>
</feature>
<keyword evidence="1" id="KW-1133">Transmembrane helix</keyword>
<evidence type="ECO:0000256" key="1">
    <source>
        <dbReference type="SAM" id="Phobius"/>
    </source>
</evidence>
<comment type="caution">
    <text evidence="2">The sequence shown here is derived from an EMBL/GenBank/DDBJ whole genome shotgun (WGS) entry which is preliminary data.</text>
</comment>
<reference evidence="2" key="1">
    <citation type="submission" date="2022-03" db="EMBL/GenBank/DDBJ databases">
        <authorList>
            <person name="Sayadi A."/>
        </authorList>
    </citation>
    <scope>NUCLEOTIDE SEQUENCE</scope>
</reference>
<keyword evidence="3" id="KW-1185">Reference proteome</keyword>
<organism evidence="2 3">
    <name type="scientific">Acanthoscelides obtectus</name>
    <name type="common">Bean weevil</name>
    <name type="synonym">Bruchus obtectus</name>
    <dbReference type="NCBI Taxonomy" id="200917"/>
    <lineage>
        <taxon>Eukaryota</taxon>
        <taxon>Metazoa</taxon>
        <taxon>Ecdysozoa</taxon>
        <taxon>Arthropoda</taxon>
        <taxon>Hexapoda</taxon>
        <taxon>Insecta</taxon>
        <taxon>Pterygota</taxon>
        <taxon>Neoptera</taxon>
        <taxon>Endopterygota</taxon>
        <taxon>Coleoptera</taxon>
        <taxon>Polyphaga</taxon>
        <taxon>Cucujiformia</taxon>
        <taxon>Chrysomeloidea</taxon>
        <taxon>Chrysomelidae</taxon>
        <taxon>Bruchinae</taxon>
        <taxon>Bruchini</taxon>
        <taxon>Acanthoscelides</taxon>
    </lineage>
</organism>
<sequence>MWYIQKNSIKLQYWVSNSEAISMDQFVNELAYIRKAIRILQNLDQVFSKLFGIFTALSLLSDILSVINIMEFILRTGKHEEYFITVAMQLPASLAIILSCDKMLREAKKVLHINAEFKDCLYLNNRRNNEVLLLLDICKLYMPRASVARMFSISTAIIPNLISVTVTNLIVFASS</sequence>
<evidence type="ECO:0000313" key="2">
    <source>
        <dbReference type="EMBL" id="CAH1969421.1"/>
    </source>
</evidence>